<name>A0ABU0FEK8_9HYPH</name>
<sequence length="509" mass="58413">MLFGALDPDIFMLFSGENRRLYEEVLVKIYDSCFGSDLLFPTQNELVGIIYDILAERPGLWHEEGALVTLDEISSERRRRLRRRRQPGAHEQATGEAMARARHIYARLLQTGWLEESRYGLRITVDMPAGAMRLAEFLCTLREGSMEQLGGLVIEVKNALEGVRASAKENALGLHKAARDAVGFGRYLRSVLSALREIDRHVMESESLNERLQHYFEDFVERVLLKDYAAIATTSHPYRFRHRIFDVLQSLEDSPVDIESLAAAYHEAGLAPAMAAARDLVFDDLDKIRRVFQRIDEAFRRIQQHRGQLEARLRNTVRYAGRRADAYLRRSEQIILRLDRLTARHAGDPRAPTIPGHLDAVRAPFAPELLARPRRERSPIVSGVLALPAFDPLRELRKQLERAYLARIAIRPRQVLRFLERRVPPFGSTEAKHLAIDDLDDFLAFETLRHAVRGVMHGKEEDLLARHLARHFAFDAGRSGIVDNEWLTCENFHIRRKDDHVSLEVDFAD</sequence>
<dbReference type="EMBL" id="JAUSVK010000001">
    <property type="protein sequence ID" value="MDQ0392881.1"/>
    <property type="molecule type" value="Genomic_DNA"/>
</dbReference>
<dbReference type="Proteomes" id="UP001237448">
    <property type="component" value="Unassembled WGS sequence"/>
</dbReference>
<evidence type="ECO:0000313" key="2">
    <source>
        <dbReference type="Proteomes" id="UP001237448"/>
    </source>
</evidence>
<gene>
    <name evidence="1" type="ORF">J3R73_002673</name>
</gene>
<protein>
    <submittedName>
        <fullName evidence="1">Uncharacterized protein</fullName>
    </submittedName>
</protein>
<dbReference type="InterPro" id="IPR043773">
    <property type="entry name" value="JetA"/>
</dbReference>
<reference evidence="1 2" key="1">
    <citation type="submission" date="2023-07" db="EMBL/GenBank/DDBJ databases">
        <title>Genomic Encyclopedia of Type Strains, Phase IV (KMG-IV): sequencing the most valuable type-strain genomes for metagenomic binning, comparative biology and taxonomic classification.</title>
        <authorList>
            <person name="Goeker M."/>
        </authorList>
    </citation>
    <scope>NUCLEOTIDE SEQUENCE [LARGE SCALE GENOMIC DNA]</scope>
    <source>
        <strain evidence="1 2">DSM 5896</strain>
    </source>
</reference>
<accession>A0ABU0FEK8</accession>
<dbReference type="RefSeq" id="WP_307427481.1">
    <property type="nucleotide sequence ID" value="NZ_JAUSVK010000001.1"/>
</dbReference>
<organism evidence="1 2">
    <name type="scientific">Labrys monachus</name>
    <dbReference type="NCBI Taxonomy" id="217067"/>
    <lineage>
        <taxon>Bacteria</taxon>
        <taxon>Pseudomonadati</taxon>
        <taxon>Pseudomonadota</taxon>
        <taxon>Alphaproteobacteria</taxon>
        <taxon>Hyphomicrobiales</taxon>
        <taxon>Xanthobacteraceae</taxon>
        <taxon>Labrys</taxon>
    </lineage>
</organism>
<evidence type="ECO:0000313" key="1">
    <source>
        <dbReference type="EMBL" id="MDQ0392881.1"/>
    </source>
</evidence>
<proteinExistence type="predicted"/>
<comment type="caution">
    <text evidence="1">The sequence shown here is derived from an EMBL/GenBank/DDBJ whole genome shotgun (WGS) entry which is preliminary data.</text>
</comment>
<keyword evidence="2" id="KW-1185">Reference proteome</keyword>
<dbReference type="Pfam" id="PF18982">
    <property type="entry name" value="JetA"/>
    <property type="match status" value="1"/>
</dbReference>